<evidence type="ECO:0000256" key="2">
    <source>
        <dbReference type="ARBA" id="ARBA00023125"/>
    </source>
</evidence>
<dbReference type="RefSeq" id="WP_243164712.1">
    <property type="nucleotide sequence ID" value="NZ_CAWVEG010000216.1"/>
</dbReference>
<evidence type="ECO:0000256" key="3">
    <source>
        <dbReference type="ARBA" id="ARBA00023163"/>
    </source>
</evidence>
<dbReference type="PRINTS" id="PR00034">
    <property type="entry name" value="HTHCRP"/>
</dbReference>
<dbReference type="Pfam" id="PF00027">
    <property type="entry name" value="cNMP_binding"/>
    <property type="match status" value="1"/>
</dbReference>
<name>A0A7W8HAE1_9FIRM</name>
<dbReference type="SUPFAM" id="SSF46785">
    <property type="entry name" value="Winged helix' DNA-binding domain"/>
    <property type="match status" value="1"/>
</dbReference>
<proteinExistence type="predicted"/>
<dbReference type="InterPro" id="IPR050397">
    <property type="entry name" value="Env_Response_Regulators"/>
</dbReference>
<dbReference type="CDD" id="cd00038">
    <property type="entry name" value="CAP_ED"/>
    <property type="match status" value="1"/>
</dbReference>
<dbReference type="Gene3D" id="1.10.10.10">
    <property type="entry name" value="Winged helix-like DNA-binding domain superfamily/Winged helix DNA-binding domain"/>
    <property type="match status" value="1"/>
</dbReference>
<dbReference type="SUPFAM" id="SSF51206">
    <property type="entry name" value="cAMP-binding domain-like"/>
    <property type="match status" value="1"/>
</dbReference>
<evidence type="ECO:0000313" key="5">
    <source>
        <dbReference type="EMBL" id="MBB5264703.1"/>
    </source>
</evidence>
<evidence type="ECO:0000313" key="6">
    <source>
        <dbReference type="Proteomes" id="UP000543642"/>
    </source>
</evidence>
<dbReference type="InterPro" id="IPR012318">
    <property type="entry name" value="HTH_CRP"/>
</dbReference>
<feature type="domain" description="HTH crp-type" evidence="4">
    <location>
        <begin position="151"/>
        <end position="217"/>
    </location>
</feature>
<dbReference type="Pfam" id="PF13545">
    <property type="entry name" value="HTH_Crp_2"/>
    <property type="match status" value="1"/>
</dbReference>
<keyword evidence="1" id="KW-0805">Transcription regulation</keyword>
<dbReference type="InterPro" id="IPR036390">
    <property type="entry name" value="WH_DNA-bd_sf"/>
</dbReference>
<dbReference type="Proteomes" id="UP000543642">
    <property type="component" value="Unassembled WGS sequence"/>
</dbReference>
<dbReference type="GO" id="GO:0005829">
    <property type="term" value="C:cytosol"/>
    <property type="evidence" value="ECO:0007669"/>
    <property type="project" value="TreeGrafter"/>
</dbReference>
<gene>
    <name evidence="5" type="ORF">HNP82_001831</name>
</gene>
<dbReference type="CDD" id="cd00092">
    <property type="entry name" value="HTH_CRP"/>
    <property type="match status" value="1"/>
</dbReference>
<dbReference type="GO" id="GO:0003700">
    <property type="term" value="F:DNA-binding transcription factor activity"/>
    <property type="evidence" value="ECO:0007669"/>
    <property type="project" value="TreeGrafter"/>
</dbReference>
<reference evidence="5 6" key="1">
    <citation type="submission" date="2020-08" db="EMBL/GenBank/DDBJ databases">
        <title>Genomic Encyclopedia of Type Strains, Phase IV (KMG-IV): sequencing the most valuable type-strain genomes for metagenomic binning, comparative biology and taxonomic classification.</title>
        <authorList>
            <person name="Goeker M."/>
        </authorList>
    </citation>
    <scope>NUCLEOTIDE SEQUENCE [LARGE SCALE GENOMIC DNA]</scope>
    <source>
        <strain evidence="5 6">DSM 106146</strain>
    </source>
</reference>
<sequence length="226" mass="25539">MNEPMKKQMALFFPFWEGLSSQWQEQLAGNASIRHYPKGSVIHQGRQDCLGILLILSGQIRAYINTEEGRELTLYRLFDGDICLFTASCVFNSIQFDIFVTPVQDVSVIHIPADVYRSCLEENARAALYTNELMASRFSEVMWVLEQVLSKKLDERLAALLLEEEYLSGSTDLALTHEQIANHLGSAREVISRMLKYFQSEGLVRLSRGHVHLTDLAGLTALAAEK</sequence>
<dbReference type="SMART" id="SM00419">
    <property type="entry name" value="HTH_CRP"/>
    <property type="match status" value="1"/>
</dbReference>
<dbReference type="PROSITE" id="PS51063">
    <property type="entry name" value="HTH_CRP_2"/>
    <property type="match status" value="1"/>
</dbReference>
<protein>
    <submittedName>
        <fullName evidence="5">CRP/FNR family transcriptional regulator</fullName>
    </submittedName>
</protein>
<evidence type="ECO:0000256" key="1">
    <source>
        <dbReference type="ARBA" id="ARBA00023015"/>
    </source>
</evidence>
<dbReference type="EMBL" id="JACHFW010000006">
    <property type="protein sequence ID" value="MBB5264703.1"/>
    <property type="molecule type" value="Genomic_DNA"/>
</dbReference>
<dbReference type="PANTHER" id="PTHR24567:SF74">
    <property type="entry name" value="HTH-TYPE TRANSCRIPTIONAL REGULATOR ARCR"/>
    <property type="match status" value="1"/>
</dbReference>
<dbReference type="PANTHER" id="PTHR24567">
    <property type="entry name" value="CRP FAMILY TRANSCRIPTIONAL REGULATORY PROTEIN"/>
    <property type="match status" value="1"/>
</dbReference>
<dbReference type="InterPro" id="IPR014710">
    <property type="entry name" value="RmlC-like_jellyroll"/>
</dbReference>
<dbReference type="InterPro" id="IPR000595">
    <property type="entry name" value="cNMP-bd_dom"/>
</dbReference>
<keyword evidence="3" id="KW-0804">Transcription</keyword>
<accession>A0A7W8HAE1</accession>
<dbReference type="GO" id="GO:0003677">
    <property type="term" value="F:DNA binding"/>
    <property type="evidence" value="ECO:0007669"/>
    <property type="project" value="UniProtKB-KW"/>
</dbReference>
<dbReference type="Gene3D" id="2.60.120.10">
    <property type="entry name" value="Jelly Rolls"/>
    <property type="match status" value="1"/>
</dbReference>
<keyword evidence="6" id="KW-1185">Reference proteome</keyword>
<dbReference type="InterPro" id="IPR018490">
    <property type="entry name" value="cNMP-bd_dom_sf"/>
</dbReference>
<dbReference type="AlphaFoldDB" id="A0A7W8HAE1"/>
<keyword evidence="2" id="KW-0238">DNA-binding</keyword>
<evidence type="ECO:0000259" key="4">
    <source>
        <dbReference type="PROSITE" id="PS51063"/>
    </source>
</evidence>
<dbReference type="InterPro" id="IPR036388">
    <property type="entry name" value="WH-like_DNA-bd_sf"/>
</dbReference>
<comment type="caution">
    <text evidence="5">The sequence shown here is derived from an EMBL/GenBank/DDBJ whole genome shotgun (WGS) entry which is preliminary data.</text>
</comment>
<organism evidence="5 6">
    <name type="scientific">Catenibacillus scindens</name>
    <dbReference type="NCBI Taxonomy" id="673271"/>
    <lineage>
        <taxon>Bacteria</taxon>
        <taxon>Bacillati</taxon>
        <taxon>Bacillota</taxon>
        <taxon>Clostridia</taxon>
        <taxon>Lachnospirales</taxon>
        <taxon>Lachnospiraceae</taxon>
        <taxon>Catenibacillus</taxon>
    </lineage>
</organism>